<dbReference type="STRING" id="23.BEL05_16265"/>
<feature type="transmembrane region" description="Helical" evidence="10">
    <location>
        <begin position="265"/>
        <end position="284"/>
    </location>
</feature>
<dbReference type="InterPro" id="IPR004338">
    <property type="entry name" value="NqrB/RnfD"/>
</dbReference>
<evidence type="ECO:0000256" key="1">
    <source>
        <dbReference type="ARBA" id="ARBA00022448"/>
    </source>
</evidence>
<dbReference type="GO" id="GO:0022900">
    <property type="term" value="P:electron transport chain"/>
    <property type="evidence" value="ECO:0007669"/>
    <property type="project" value="UniProtKB-UniRule"/>
</dbReference>
<evidence type="ECO:0000313" key="11">
    <source>
        <dbReference type="EMBL" id="GIU42292.1"/>
    </source>
</evidence>
<feature type="modified residue" description="FMN phosphoryl threonine" evidence="10">
    <location>
        <position position="185"/>
    </location>
</feature>
<keyword evidence="3 10" id="KW-0285">Flavoprotein</keyword>
<dbReference type="HAMAP" id="MF_00462">
    <property type="entry name" value="RsxD_RnfD"/>
    <property type="match status" value="1"/>
</dbReference>
<dbReference type="EMBL" id="BPEU01000017">
    <property type="protein sequence ID" value="GIU42292.1"/>
    <property type="molecule type" value="Genomic_DNA"/>
</dbReference>
<organism evidence="12 13">
    <name type="scientific">Shewanella colwelliana</name>
    <name type="common">Alteromonas colwelliana</name>
    <dbReference type="NCBI Taxonomy" id="23"/>
    <lineage>
        <taxon>Bacteria</taxon>
        <taxon>Pseudomonadati</taxon>
        <taxon>Pseudomonadota</taxon>
        <taxon>Gammaproteobacteria</taxon>
        <taxon>Alteromonadales</taxon>
        <taxon>Shewanellaceae</taxon>
        <taxon>Shewanella</taxon>
    </lineage>
</organism>
<dbReference type="Pfam" id="PF03116">
    <property type="entry name" value="NQR2_RnfD_RnfE"/>
    <property type="match status" value="1"/>
</dbReference>
<keyword evidence="1 10" id="KW-0813">Transport</keyword>
<keyword evidence="4 10" id="KW-0288">FMN</keyword>
<dbReference type="AlphaFoldDB" id="A0A1E5IZ88"/>
<evidence type="ECO:0000256" key="2">
    <source>
        <dbReference type="ARBA" id="ARBA00022553"/>
    </source>
</evidence>
<keyword evidence="5 10" id="KW-0812">Transmembrane</keyword>
<dbReference type="Proteomes" id="UP000095230">
    <property type="component" value="Unassembled WGS sequence"/>
</dbReference>
<comment type="cofactor">
    <cofactor evidence="10">
        <name>FMN</name>
        <dbReference type="ChEBI" id="CHEBI:58210"/>
    </cofactor>
</comment>
<dbReference type="RefSeq" id="WP_028765026.1">
    <property type="nucleotide sequence ID" value="NZ_BPEU01000017.1"/>
</dbReference>
<evidence type="ECO:0000256" key="5">
    <source>
        <dbReference type="ARBA" id="ARBA00022692"/>
    </source>
</evidence>
<dbReference type="PANTHER" id="PTHR30578">
    <property type="entry name" value="ELECTRON TRANSPORT COMPLEX PROTEIN RNFD"/>
    <property type="match status" value="1"/>
</dbReference>
<sequence>MAFKLASSPHLNTSAQTKSVMLKVMLCAVPGVLAQCYFFGWGAIIQLMLAIAVAMAAEAAVLTSRKRQVWPTLSDNSAALTGLLIGVAVPALAPWWITTIGAIFAIVVVKHLYGGLGNNIFNPAMSAYVMLLISFPLQMTTWVAPTGAALNDVSLLSSLQIIFQGASSQEILAYRAGFDGVSMATPLDAIKTSLSTGLTIDEALTLPSFSDGFGVGWAWINVAYLLGGLMMLKLKVIRWHISIGILGSLFVCAGVGYLLSPDTHTGPLLHLFSGATMLAAFFIATDPVTAATSPRGRLIFGALIGVLVYVIRSFGGYPDAFAFAVLLANLCAPFIDYYVKPRAYGHRSSH</sequence>
<keyword evidence="7 10" id="KW-0249">Electron transport</keyword>
<dbReference type="InterPro" id="IPR011303">
    <property type="entry name" value="RnfD_bac"/>
</dbReference>
<dbReference type="Proteomes" id="UP000773469">
    <property type="component" value="Unassembled WGS sequence"/>
</dbReference>
<comment type="function">
    <text evidence="10">Part of a membrane-bound complex that couples electron transfer with translocation of ions across the membrane.</text>
</comment>
<feature type="transmembrane region" description="Helical" evidence="10">
    <location>
        <begin position="239"/>
        <end position="259"/>
    </location>
</feature>
<proteinExistence type="inferred from homology"/>
<dbReference type="NCBIfam" id="NF002011">
    <property type="entry name" value="PRK00816.1"/>
    <property type="match status" value="1"/>
</dbReference>
<feature type="transmembrane region" description="Helical" evidence="10">
    <location>
        <begin position="44"/>
        <end position="62"/>
    </location>
</feature>
<reference evidence="11 14" key="2">
    <citation type="submission" date="2021-05" db="EMBL/GenBank/DDBJ databases">
        <title>Molecular characterization for Shewanella algae harboring chromosomal blaOXA-55-like strains isolated from clinical and environment sample.</title>
        <authorList>
            <person name="Ohama Y."/>
            <person name="Aoki K."/>
            <person name="Harada S."/>
            <person name="Moriya K."/>
            <person name="Ishii Y."/>
            <person name="Tateda K."/>
        </authorList>
    </citation>
    <scope>NUCLEOTIDE SEQUENCE [LARGE SCALE GENOMIC DNA]</scope>
    <source>
        <strain evidence="11 14">MBTL60-118</strain>
    </source>
</reference>
<comment type="subcellular location">
    <subcellularLocation>
        <location evidence="10">Cell inner membrane</location>
        <topology evidence="10">Multi-pass membrane protein</topology>
    </subcellularLocation>
</comment>
<gene>
    <name evidence="10 11" type="primary">rnfD</name>
    <name evidence="12" type="ORF">BEL05_16265</name>
    <name evidence="11" type="ORF">TUM3794_25270</name>
</gene>
<evidence type="ECO:0000256" key="3">
    <source>
        <dbReference type="ARBA" id="ARBA00022630"/>
    </source>
</evidence>
<evidence type="ECO:0000256" key="6">
    <source>
        <dbReference type="ARBA" id="ARBA00022967"/>
    </source>
</evidence>
<evidence type="ECO:0000256" key="4">
    <source>
        <dbReference type="ARBA" id="ARBA00022643"/>
    </source>
</evidence>
<comment type="caution">
    <text evidence="12">The sequence shown here is derived from an EMBL/GenBank/DDBJ whole genome shotgun (WGS) entry which is preliminary data.</text>
</comment>
<reference evidence="12 13" key="1">
    <citation type="submission" date="2016-07" db="EMBL/GenBank/DDBJ databases">
        <title>Whole-genome of two Shewanella species isolated from a digestive organ of sea cucumber Apostichopus japonicus Selenka 1867.</title>
        <authorList>
            <person name="Hong H.-H."/>
            <person name="Choi H."/>
            <person name="Cheon S."/>
            <person name="Oh J.-S."/>
            <person name="Lee H.-G."/>
            <person name="Park C."/>
        </authorList>
    </citation>
    <scope>NUCLEOTIDE SEQUENCE [LARGE SCALE GENOMIC DNA]</scope>
    <source>
        <strain evidence="12 13">CSB03KR</strain>
    </source>
</reference>
<feature type="transmembrane region" description="Helical" evidence="10">
    <location>
        <begin position="95"/>
        <end position="113"/>
    </location>
</feature>
<accession>A0A1E5IZ88</accession>
<dbReference type="GO" id="GO:0055085">
    <property type="term" value="P:transmembrane transport"/>
    <property type="evidence" value="ECO:0007669"/>
    <property type="project" value="InterPro"/>
</dbReference>
<dbReference type="PANTHER" id="PTHR30578:SF0">
    <property type="entry name" value="ION-TRANSLOCATING OXIDOREDUCTASE COMPLEX SUBUNIT D"/>
    <property type="match status" value="1"/>
</dbReference>
<evidence type="ECO:0000256" key="7">
    <source>
        <dbReference type="ARBA" id="ARBA00022982"/>
    </source>
</evidence>
<feature type="transmembrane region" description="Helical" evidence="10">
    <location>
        <begin position="214"/>
        <end position="232"/>
    </location>
</feature>
<keyword evidence="14" id="KW-1185">Reference proteome</keyword>
<comment type="subunit">
    <text evidence="10">The complex is composed of six subunits: RnfA, RnfB, RnfC, RnfD, RnfE and RnfG.</text>
</comment>
<dbReference type="GO" id="GO:0005886">
    <property type="term" value="C:plasma membrane"/>
    <property type="evidence" value="ECO:0007669"/>
    <property type="project" value="UniProtKB-SubCell"/>
</dbReference>
<feature type="transmembrane region" description="Helical" evidence="10">
    <location>
        <begin position="320"/>
        <end position="339"/>
    </location>
</feature>
<comment type="similarity">
    <text evidence="10">Belongs to the NqrB/RnfD family.</text>
</comment>
<dbReference type="EC" id="7.-.-.-" evidence="10"/>
<keyword evidence="10" id="KW-0997">Cell inner membrane</keyword>
<keyword evidence="6 10" id="KW-1278">Translocase</keyword>
<keyword evidence="2 10" id="KW-0597">Phosphoprotein</keyword>
<evidence type="ECO:0000256" key="8">
    <source>
        <dbReference type="ARBA" id="ARBA00022989"/>
    </source>
</evidence>
<protein>
    <recommendedName>
        <fullName evidence="10">Ion-translocating oxidoreductase complex subunit D</fullName>
        <ecNumber evidence="10">7.-.-.-</ecNumber>
    </recommendedName>
    <alternativeName>
        <fullName evidence="10">Rnf electron transport complex subunit D</fullName>
    </alternativeName>
</protein>
<keyword evidence="8 10" id="KW-1133">Transmembrane helix</keyword>
<evidence type="ECO:0000256" key="10">
    <source>
        <dbReference type="HAMAP-Rule" id="MF_00462"/>
    </source>
</evidence>
<evidence type="ECO:0000313" key="12">
    <source>
        <dbReference type="EMBL" id="OEG75777.1"/>
    </source>
</evidence>
<feature type="transmembrane region" description="Helical" evidence="10">
    <location>
        <begin position="69"/>
        <end position="89"/>
    </location>
</feature>
<evidence type="ECO:0000313" key="14">
    <source>
        <dbReference type="Proteomes" id="UP000773469"/>
    </source>
</evidence>
<feature type="transmembrane region" description="Helical" evidence="10">
    <location>
        <begin position="125"/>
        <end position="144"/>
    </location>
</feature>
<dbReference type="EMBL" id="MCBT01000001">
    <property type="protein sequence ID" value="OEG75777.1"/>
    <property type="molecule type" value="Genomic_DNA"/>
</dbReference>
<name>A0A1E5IZ88_SHECO</name>
<keyword evidence="9 10" id="KW-0472">Membrane</keyword>
<evidence type="ECO:0000256" key="9">
    <source>
        <dbReference type="ARBA" id="ARBA00023136"/>
    </source>
</evidence>
<keyword evidence="10" id="KW-1003">Cell membrane</keyword>
<feature type="transmembrane region" description="Helical" evidence="10">
    <location>
        <begin position="296"/>
        <end position="314"/>
    </location>
</feature>
<dbReference type="NCBIfam" id="TIGR01946">
    <property type="entry name" value="rnfD"/>
    <property type="match status" value="1"/>
</dbReference>
<dbReference type="OrthoDB" id="9776359at2"/>
<evidence type="ECO:0000313" key="13">
    <source>
        <dbReference type="Proteomes" id="UP000095230"/>
    </source>
</evidence>